<dbReference type="GO" id="GO:0043138">
    <property type="term" value="F:3'-5' DNA helicase activity"/>
    <property type="evidence" value="ECO:0007669"/>
    <property type="project" value="UniProtKB-EC"/>
</dbReference>
<dbReference type="CDD" id="cd17920">
    <property type="entry name" value="DEXHc_RecQ"/>
    <property type="match status" value="1"/>
</dbReference>
<dbReference type="InterPro" id="IPR001650">
    <property type="entry name" value="Helicase_C-like"/>
</dbReference>
<dbReference type="EMBL" id="JACICZ010000018">
    <property type="protein sequence ID" value="MBB3870242.1"/>
    <property type="molecule type" value="Genomic_DNA"/>
</dbReference>
<dbReference type="GO" id="GO:0016787">
    <property type="term" value="F:hydrolase activity"/>
    <property type="evidence" value="ECO:0007669"/>
    <property type="project" value="UniProtKB-KW"/>
</dbReference>
<dbReference type="PROSITE" id="PS51194">
    <property type="entry name" value="HELICASE_CTER"/>
    <property type="match status" value="1"/>
</dbReference>
<keyword evidence="2" id="KW-0547">Nucleotide-binding</keyword>
<reference evidence="8 9" key="1">
    <citation type="submission" date="2020-08" db="EMBL/GenBank/DDBJ databases">
        <title>Genomic Encyclopedia of Type Strains, Phase IV (KMG-IV): sequencing the most valuable type-strain genomes for metagenomic binning, comparative biology and taxonomic classification.</title>
        <authorList>
            <person name="Goeker M."/>
        </authorList>
    </citation>
    <scope>NUCLEOTIDE SEQUENCE [LARGE SCALE GENOMIC DNA]</scope>
    <source>
        <strain evidence="8 9">DSM 14590</strain>
    </source>
</reference>
<dbReference type="Pfam" id="PF00271">
    <property type="entry name" value="Helicase_C"/>
    <property type="match status" value="1"/>
</dbReference>
<dbReference type="GO" id="GO:0009378">
    <property type="term" value="F:four-way junction helicase activity"/>
    <property type="evidence" value="ECO:0007669"/>
    <property type="project" value="TreeGrafter"/>
</dbReference>
<keyword evidence="8" id="KW-0347">Helicase</keyword>
<dbReference type="SMART" id="SM00490">
    <property type="entry name" value="HELICc"/>
    <property type="match status" value="1"/>
</dbReference>
<dbReference type="AlphaFoldDB" id="A0A6G9J6R7"/>
<dbReference type="PANTHER" id="PTHR13710:SF105">
    <property type="entry name" value="ATP-DEPENDENT DNA HELICASE Q1"/>
    <property type="match status" value="1"/>
</dbReference>
<dbReference type="GO" id="GO:0006281">
    <property type="term" value="P:DNA repair"/>
    <property type="evidence" value="ECO:0007669"/>
    <property type="project" value="TreeGrafter"/>
</dbReference>
<keyword evidence="4" id="KW-0238">DNA-binding</keyword>
<protein>
    <recommendedName>
        <fullName evidence="7">DNA 3'-5' helicase</fullName>
        <ecNumber evidence="7">5.6.2.4</ecNumber>
    </recommendedName>
</protein>
<keyword evidence="9" id="KW-1185">Reference proteome</keyword>
<evidence type="ECO:0000313" key="8">
    <source>
        <dbReference type="EMBL" id="MBB3870242.1"/>
    </source>
</evidence>
<comment type="similarity">
    <text evidence="1">Belongs to the helicase family. RecQ subfamily.</text>
</comment>
<dbReference type="EC" id="5.6.2.4" evidence="7"/>
<dbReference type="Pfam" id="PF00270">
    <property type="entry name" value="DEAD"/>
    <property type="match status" value="1"/>
</dbReference>
<dbReference type="InterPro" id="IPR014001">
    <property type="entry name" value="Helicase_ATP-bd"/>
</dbReference>
<dbReference type="InterPro" id="IPR027417">
    <property type="entry name" value="P-loop_NTPase"/>
</dbReference>
<dbReference type="Proteomes" id="UP000613002">
    <property type="component" value="Unassembled WGS sequence"/>
</dbReference>
<dbReference type="GO" id="GO:0003677">
    <property type="term" value="F:DNA binding"/>
    <property type="evidence" value="ECO:0007669"/>
    <property type="project" value="UniProtKB-KW"/>
</dbReference>
<keyword evidence="5" id="KW-0413">Isomerase</keyword>
<evidence type="ECO:0000256" key="6">
    <source>
        <dbReference type="ARBA" id="ARBA00034617"/>
    </source>
</evidence>
<evidence type="ECO:0000256" key="2">
    <source>
        <dbReference type="ARBA" id="ARBA00022741"/>
    </source>
</evidence>
<keyword evidence="3" id="KW-0067">ATP-binding</keyword>
<evidence type="ECO:0000256" key="1">
    <source>
        <dbReference type="ARBA" id="ARBA00005446"/>
    </source>
</evidence>
<dbReference type="PROSITE" id="PS51192">
    <property type="entry name" value="HELICASE_ATP_BIND_1"/>
    <property type="match status" value="1"/>
</dbReference>
<proteinExistence type="inferred from homology"/>
<name>A0A6G9J6R7_9BACL</name>
<organism evidence="8 9">
    <name type="scientific">Parageobacillus toebii NBRC 107807</name>
    <dbReference type="NCBI Taxonomy" id="1223503"/>
    <lineage>
        <taxon>Bacteria</taxon>
        <taxon>Bacillati</taxon>
        <taxon>Bacillota</taxon>
        <taxon>Bacilli</taxon>
        <taxon>Bacillales</taxon>
        <taxon>Anoxybacillaceae</taxon>
        <taxon>Parageobacillus</taxon>
    </lineage>
</organism>
<gene>
    <name evidence="8" type="ORF">HNR78_003145</name>
</gene>
<dbReference type="RefSeq" id="WP_062756226.1">
    <property type="nucleotide sequence ID" value="NZ_BDAQ01000019.1"/>
</dbReference>
<evidence type="ECO:0000256" key="4">
    <source>
        <dbReference type="ARBA" id="ARBA00023125"/>
    </source>
</evidence>
<dbReference type="PANTHER" id="PTHR13710">
    <property type="entry name" value="DNA HELICASE RECQ FAMILY MEMBER"/>
    <property type="match status" value="1"/>
</dbReference>
<dbReference type="SMART" id="SM00487">
    <property type="entry name" value="DEXDc"/>
    <property type="match status" value="1"/>
</dbReference>
<accession>A0A6G9J6R7</accession>
<comment type="catalytic activity">
    <reaction evidence="6">
        <text>Couples ATP hydrolysis with the unwinding of duplex DNA by translocating in the 3'-5' direction.</text>
        <dbReference type="EC" id="5.6.2.4"/>
    </reaction>
</comment>
<dbReference type="GO" id="GO:0006310">
    <property type="term" value="P:DNA recombination"/>
    <property type="evidence" value="ECO:0007669"/>
    <property type="project" value="TreeGrafter"/>
</dbReference>
<dbReference type="SUPFAM" id="SSF52540">
    <property type="entry name" value="P-loop containing nucleoside triphosphate hydrolases"/>
    <property type="match status" value="2"/>
</dbReference>
<dbReference type="GO" id="GO:0005694">
    <property type="term" value="C:chromosome"/>
    <property type="evidence" value="ECO:0007669"/>
    <property type="project" value="TreeGrafter"/>
</dbReference>
<dbReference type="GO" id="GO:0005524">
    <property type="term" value="F:ATP binding"/>
    <property type="evidence" value="ECO:0007669"/>
    <property type="project" value="UniProtKB-KW"/>
</dbReference>
<dbReference type="GO" id="GO:0005737">
    <property type="term" value="C:cytoplasm"/>
    <property type="evidence" value="ECO:0007669"/>
    <property type="project" value="TreeGrafter"/>
</dbReference>
<dbReference type="Gene3D" id="3.40.50.300">
    <property type="entry name" value="P-loop containing nucleotide triphosphate hydrolases"/>
    <property type="match status" value="2"/>
</dbReference>
<evidence type="ECO:0000256" key="5">
    <source>
        <dbReference type="ARBA" id="ARBA00023235"/>
    </source>
</evidence>
<evidence type="ECO:0000256" key="7">
    <source>
        <dbReference type="ARBA" id="ARBA00034808"/>
    </source>
</evidence>
<dbReference type="InterPro" id="IPR011545">
    <property type="entry name" value="DEAD/DEAH_box_helicase_dom"/>
</dbReference>
<evidence type="ECO:0000313" key="9">
    <source>
        <dbReference type="Proteomes" id="UP000613002"/>
    </source>
</evidence>
<evidence type="ECO:0000256" key="3">
    <source>
        <dbReference type="ARBA" id="ARBA00022840"/>
    </source>
</evidence>
<sequence>MFHIFNKILNNHLRNIGNPDQKNKLLVLIGFPKDILTKIAVEKLLDINLDISLNQLMESKPIILQELILKTTQHTKNTYWCTYEEFLTVGPEILSLYFDYYIFKNNVYHQKFPLIYAVDGIEEIYEGYFKNDEYSPEEFLHPSLNILLNFYGDLEKINEQFYISYATDYESIDFFTAQQLVSFSKQNVYEPSLIELTEEERTFLELIDNILYKKIPQKEICISYNGNIENLPNNYLKRLNVLQYLFPDIKFVLVSKTLDRKTEIQEEKYLEILRKYWGYSSFRNLKMYKNINDNTANKETILIPQSQIIDDIVKQAENARSGSPFRDVFVTSPTGAGKSIMFQIPAIYLAEKYNLMTIVISPLIGLMKDQVYSLLEKKVDISATINSEITPVEKIEIINKIQEGKISILYISPETLLSRSDIKQLIGERQVGLFVIDEAHIVTTWGKAFRSDYWYLGSYLQKLRKEMKFPIATFTATAIYGGIEDMYGETRDSLNMINPISYFGYVKREDLEVRIQKAKFDQGSFNEYLFLKYSVLLNRISNFLEKNQKTLIYFPMIRYIHNFLEFVKSNAPKKVHDQITVYYGTMTKEEKQESFLKFRNGDSLVMLATKAFGMGIDIPDIYNVLHFAPTGNVCDYIQEIGRAARKLDHGRAFFDYFSKDFVHVNRLHGISTIKKHQLIQVIEKIVRILEQNNKERKFARNLLVNAEEFRYIFEKKSRVDQDDDIDNKLKTALLIIEKDFIQKMGYSPIVARPRSIFANEYFMIEHEQEKNVLNDYASYFRLISKRITNPNNIYGNVYVCDMKQLWEDYYSHLSFPQFKYKFHSKSKDLNLPFLKHILPVLQLNLELKAENIHSFLFNVEKHIDQISDLFNTFVYNQHYFKIEDVSKRLQKILHKSSYYCDSLTSIFIQSAENYNRLLKKTKNFHTNFIKYYEERDSYTITSGFFEFTNWIKTETKNLLHDHFAKQQGEKTYEIFIPKTNGIRTEKIFILLGILEALGLLIYKVNGGDSPEIYIRINSKLQLDRIIKDPFNYRNVILENVYNRHKISVAMLTFLFENEVQSNDFWEYIEDYFLGKIPNEVLAKVN</sequence>
<comment type="caution">
    <text evidence="8">The sequence shown here is derived from an EMBL/GenBank/DDBJ whole genome shotgun (WGS) entry which is preliminary data.</text>
</comment>
<keyword evidence="8" id="KW-0378">Hydrolase</keyword>